<comment type="caution">
    <text evidence="1">The sequence shown here is derived from an EMBL/GenBank/DDBJ whole genome shotgun (WGS) entry which is preliminary data.</text>
</comment>
<reference evidence="1 2" key="1">
    <citation type="journal article" date="2020" name="Cell">
        <title>Large-Scale Comparative Analyses of Tick Genomes Elucidate Their Genetic Diversity and Vector Capacities.</title>
        <authorList>
            <consortium name="Tick Genome and Microbiome Consortium (TIGMIC)"/>
            <person name="Jia N."/>
            <person name="Wang J."/>
            <person name="Shi W."/>
            <person name="Du L."/>
            <person name="Sun Y."/>
            <person name="Zhan W."/>
            <person name="Jiang J.F."/>
            <person name="Wang Q."/>
            <person name="Zhang B."/>
            <person name="Ji P."/>
            <person name="Bell-Sakyi L."/>
            <person name="Cui X.M."/>
            <person name="Yuan T.T."/>
            <person name="Jiang B.G."/>
            <person name="Yang W.F."/>
            <person name="Lam T.T."/>
            <person name="Chang Q.C."/>
            <person name="Ding S.J."/>
            <person name="Wang X.J."/>
            <person name="Zhu J.G."/>
            <person name="Ruan X.D."/>
            <person name="Zhao L."/>
            <person name="Wei J.T."/>
            <person name="Ye R.Z."/>
            <person name="Que T.C."/>
            <person name="Du C.H."/>
            <person name="Zhou Y.H."/>
            <person name="Cheng J.X."/>
            <person name="Dai P.F."/>
            <person name="Guo W.B."/>
            <person name="Han X.H."/>
            <person name="Huang E.J."/>
            <person name="Li L.F."/>
            <person name="Wei W."/>
            <person name="Gao Y.C."/>
            <person name="Liu J.Z."/>
            <person name="Shao H.Z."/>
            <person name="Wang X."/>
            <person name="Wang C.C."/>
            <person name="Yang T.C."/>
            <person name="Huo Q.B."/>
            <person name="Li W."/>
            <person name="Chen H.Y."/>
            <person name="Chen S.E."/>
            <person name="Zhou L.G."/>
            <person name="Ni X.B."/>
            <person name="Tian J.H."/>
            <person name="Sheng Y."/>
            <person name="Liu T."/>
            <person name="Pan Y.S."/>
            <person name="Xia L.Y."/>
            <person name="Li J."/>
            <person name="Zhao F."/>
            <person name="Cao W.C."/>
        </authorList>
    </citation>
    <scope>NUCLEOTIDE SEQUENCE [LARGE SCALE GENOMIC DNA]</scope>
    <source>
        <strain evidence="1">Iper-2018</strain>
    </source>
</reference>
<gene>
    <name evidence="1" type="ORF">HPB47_021417</name>
</gene>
<evidence type="ECO:0000313" key="1">
    <source>
        <dbReference type="EMBL" id="KAG0431831.1"/>
    </source>
</evidence>
<dbReference type="Proteomes" id="UP000805193">
    <property type="component" value="Unassembled WGS sequence"/>
</dbReference>
<organism evidence="1 2">
    <name type="scientific">Ixodes persulcatus</name>
    <name type="common">Taiga tick</name>
    <dbReference type="NCBI Taxonomy" id="34615"/>
    <lineage>
        <taxon>Eukaryota</taxon>
        <taxon>Metazoa</taxon>
        <taxon>Ecdysozoa</taxon>
        <taxon>Arthropoda</taxon>
        <taxon>Chelicerata</taxon>
        <taxon>Arachnida</taxon>
        <taxon>Acari</taxon>
        <taxon>Parasitiformes</taxon>
        <taxon>Ixodida</taxon>
        <taxon>Ixodoidea</taxon>
        <taxon>Ixodidae</taxon>
        <taxon>Ixodinae</taxon>
        <taxon>Ixodes</taxon>
    </lineage>
</organism>
<sequence length="359" mass="39270">NFKGIFANQLKGNLTEVQLTDSSKYLGTRNLHVIPLSPTTALVTWRATWPNAHFNVTCSPRGSQGALPSSVVSAVVGHDISDRHQKTALLTGLSPLKNYTILIQRCLPNNNCAAPIETWVITKTTKLIGSTITAIQATSPSSIYLQWTEREPTYDVYYGYELRCCVYAKFRCFMTETMNAFATLTNLDPDKLYFIHVGSMLKGYGLGMDDIAPVATATVRTWSLTPSAPVLEYGGHTASSVVVQWRFGNSTLEVVQVSQNNETWLDCIDANHCLSSMRRPVEERQLYIEGLLTLSKLEPGSSYVLFVRGCTKQGCGPSTSIAAKTILQVPAAPSIGLLGSSVNTAALNWTFDDTETVLV</sequence>
<feature type="non-terminal residue" evidence="1">
    <location>
        <position position="359"/>
    </location>
</feature>
<evidence type="ECO:0000313" key="2">
    <source>
        <dbReference type="Proteomes" id="UP000805193"/>
    </source>
</evidence>
<dbReference type="EMBL" id="JABSTQ010009191">
    <property type="protein sequence ID" value="KAG0431831.1"/>
    <property type="molecule type" value="Genomic_DNA"/>
</dbReference>
<proteinExistence type="predicted"/>
<accession>A0AC60QCM3</accession>
<keyword evidence="2" id="KW-1185">Reference proteome</keyword>
<feature type="non-terminal residue" evidence="1">
    <location>
        <position position="1"/>
    </location>
</feature>
<name>A0AC60QCM3_IXOPE</name>
<protein>
    <submittedName>
        <fullName evidence="1">Uncharacterized protein</fullName>
    </submittedName>
</protein>